<keyword evidence="6" id="KW-1185">Reference proteome</keyword>
<dbReference type="SUPFAM" id="SSF48726">
    <property type="entry name" value="Immunoglobulin"/>
    <property type="match status" value="1"/>
</dbReference>
<dbReference type="SMART" id="SM00406">
    <property type="entry name" value="IGv"/>
    <property type="match status" value="1"/>
</dbReference>
<evidence type="ECO:0000313" key="5">
    <source>
        <dbReference type="EMBL" id="KAG8547199.1"/>
    </source>
</evidence>
<dbReference type="PANTHER" id="PTHR23268:SF124">
    <property type="entry name" value="IG-LIKE DOMAIN-CONTAINING PROTEIN"/>
    <property type="match status" value="1"/>
</dbReference>
<organism evidence="5 6">
    <name type="scientific">Engystomops pustulosus</name>
    <name type="common">Tungara frog</name>
    <name type="synonym">Physalaemus pustulosus</name>
    <dbReference type="NCBI Taxonomy" id="76066"/>
    <lineage>
        <taxon>Eukaryota</taxon>
        <taxon>Metazoa</taxon>
        <taxon>Chordata</taxon>
        <taxon>Craniata</taxon>
        <taxon>Vertebrata</taxon>
        <taxon>Euteleostomi</taxon>
        <taxon>Amphibia</taxon>
        <taxon>Batrachia</taxon>
        <taxon>Anura</taxon>
        <taxon>Neobatrachia</taxon>
        <taxon>Hyloidea</taxon>
        <taxon>Leptodactylidae</taxon>
        <taxon>Leiuperinae</taxon>
        <taxon>Engystomops</taxon>
    </lineage>
</organism>
<keyword evidence="1 3" id="KW-0732">Signal</keyword>
<dbReference type="PROSITE" id="PS50835">
    <property type="entry name" value="IG_LIKE"/>
    <property type="match status" value="1"/>
</dbReference>
<dbReference type="AlphaFoldDB" id="A0AAV6ZI91"/>
<name>A0AAV6ZI91_ENGPU</name>
<evidence type="ECO:0000313" key="6">
    <source>
        <dbReference type="Proteomes" id="UP000824782"/>
    </source>
</evidence>
<evidence type="ECO:0000256" key="2">
    <source>
        <dbReference type="ARBA" id="ARBA00022859"/>
    </source>
</evidence>
<dbReference type="GO" id="GO:0002376">
    <property type="term" value="P:immune system process"/>
    <property type="evidence" value="ECO:0007669"/>
    <property type="project" value="UniProtKB-KW"/>
</dbReference>
<feature type="chain" id="PRO_5043473604" description="Ig-like domain-containing protein" evidence="3">
    <location>
        <begin position="18"/>
        <end position="129"/>
    </location>
</feature>
<evidence type="ECO:0000256" key="1">
    <source>
        <dbReference type="ARBA" id="ARBA00022729"/>
    </source>
</evidence>
<dbReference type="InterPro" id="IPR007110">
    <property type="entry name" value="Ig-like_dom"/>
</dbReference>
<dbReference type="InterPro" id="IPR036179">
    <property type="entry name" value="Ig-like_dom_sf"/>
</dbReference>
<dbReference type="InterPro" id="IPR013783">
    <property type="entry name" value="Ig-like_fold"/>
</dbReference>
<comment type="caution">
    <text evidence="5">The sequence shown here is derived from an EMBL/GenBank/DDBJ whole genome shotgun (WGS) entry which is preliminary data.</text>
</comment>
<dbReference type="Gene3D" id="2.60.40.10">
    <property type="entry name" value="Immunoglobulins"/>
    <property type="match status" value="1"/>
</dbReference>
<evidence type="ECO:0000259" key="4">
    <source>
        <dbReference type="PROSITE" id="PS50835"/>
    </source>
</evidence>
<dbReference type="GO" id="GO:0007166">
    <property type="term" value="P:cell surface receptor signaling pathway"/>
    <property type="evidence" value="ECO:0007669"/>
    <property type="project" value="TreeGrafter"/>
</dbReference>
<dbReference type="EMBL" id="WNYA01000799">
    <property type="protein sequence ID" value="KAG8547199.1"/>
    <property type="molecule type" value="Genomic_DNA"/>
</dbReference>
<reference evidence="5" key="1">
    <citation type="thesis" date="2020" institute="ProQuest LLC" country="789 East Eisenhower Parkway, Ann Arbor, MI, USA">
        <title>Comparative Genomics and Chromosome Evolution.</title>
        <authorList>
            <person name="Mudd A.B."/>
        </authorList>
    </citation>
    <scope>NUCLEOTIDE SEQUENCE</scope>
    <source>
        <strain evidence="5">237g6f4</strain>
        <tissue evidence="5">Blood</tissue>
    </source>
</reference>
<dbReference type="InterPro" id="IPR013106">
    <property type="entry name" value="Ig_V-set"/>
</dbReference>
<dbReference type="SMART" id="SM00409">
    <property type="entry name" value="IG"/>
    <property type="match status" value="1"/>
</dbReference>
<evidence type="ECO:0000256" key="3">
    <source>
        <dbReference type="SAM" id="SignalP"/>
    </source>
</evidence>
<dbReference type="InterPro" id="IPR050413">
    <property type="entry name" value="TCR_beta_variable"/>
</dbReference>
<dbReference type="PANTHER" id="PTHR23268">
    <property type="entry name" value="T-CELL RECEPTOR BETA CHAIN"/>
    <property type="match status" value="1"/>
</dbReference>
<feature type="domain" description="Ig-like" evidence="4">
    <location>
        <begin position="3"/>
        <end position="123"/>
    </location>
</feature>
<accession>A0AAV6ZI91</accession>
<dbReference type="GO" id="GO:0005886">
    <property type="term" value="C:plasma membrane"/>
    <property type="evidence" value="ECO:0007669"/>
    <property type="project" value="TreeGrafter"/>
</dbReference>
<gene>
    <name evidence="5" type="ORF">GDO81_028850</name>
</gene>
<dbReference type="Pfam" id="PF07686">
    <property type="entry name" value="V-set"/>
    <property type="match status" value="1"/>
</dbReference>
<dbReference type="InterPro" id="IPR003599">
    <property type="entry name" value="Ig_sub"/>
</dbReference>
<dbReference type="CDD" id="cd00099">
    <property type="entry name" value="IgV"/>
    <property type="match status" value="1"/>
</dbReference>
<feature type="signal peptide" evidence="3">
    <location>
        <begin position="1"/>
        <end position="17"/>
    </location>
</feature>
<proteinExistence type="predicted"/>
<sequence length="129" mass="14981">MRPRLLIFTLNFLTCFSQEVKVTQDKKFVSLQAGQSLTFHCQYEGQSGSYTMFWYQQKLGKGLELMGYSVSKNDFTPEKNFGAPWTMEREEETKSVLTCNKVTREVSAVYFCAASYHSRQRLRCSLQKT</sequence>
<protein>
    <recommendedName>
        <fullName evidence="4">Ig-like domain-containing protein</fullName>
    </recommendedName>
</protein>
<dbReference type="Proteomes" id="UP000824782">
    <property type="component" value="Unassembled WGS sequence"/>
</dbReference>
<keyword evidence="2" id="KW-0391">Immunity</keyword>